<proteinExistence type="predicted"/>
<feature type="domain" description="Inosine/uridine-preferring nucleoside hydrolase" evidence="3">
    <location>
        <begin position="10"/>
        <end position="288"/>
    </location>
</feature>
<keyword evidence="1 4" id="KW-0378">Hydrolase</keyword>
<keyword evidence="5" id="KW-1185">Reference proteome</keyword>
<protein>
    <submittedName>
        <fullName evidence="4">Purine nucleosidase</fullName>
        <ecNumber evidence="4">3.2.2.1</ecNumber>
    </submittedName>
</protein>
<dbReference type="GO" id="GO:0006152">
    <property type="term" value="P:purine nucleoside catabolic process"/>
    <property type="evidence" value="ECO:0007669"/>
    <property type="project" value="TreeGrafter"/>
</dbReference>
<dbReference type="AlphaFoldDB" id="A0A7W7G8K1"/>
<dbReference type="Proteomes" id="UP000542210">
    <property type="component" value="Unassembled WGS sequence"/>
</dbReference>
<evidence type="ECO:0000313" key="5">
    <source>
        <dbReference type="Proteomes" id="UP000542210"/>
    </source>
</evidence>
<sequence>MTPSARPTPVYLDCDTGVDDALALALLLASPEADLVGVGTVSGNTGAEQAAANTLALLALAGRAGVPVAVGAGNASVPVPHIHGANGLGDVLLPAPGESPAAESAAELLIGLSHAHAGRLHVVAVGPLTNLARALELDDTLPERVASVTVMGGAARSPGNITAVAEANIGNDPEAARRVFAAPWDITLVPLDVTLVNRLTEDDRRRLEESGRPVARTLGLILNRYFDFYVSVYGLRCAALHDPLAAALAIGCVEPLVAPRVSVTIDDTHGPGRGQTICDLRGQWRDYPEQPGVRSRVVLSTTQPLAPILMERLLAL</sequence>
<dbReference type="PANTHER" id="PTHR12304:SF4">
    <property type="entry name" value="URIDINE NUCLEOSIDASE"/>
    <property type="match status" value="1"/>
</dbReference>
<keyword evidence="2 4" id="KW-0326">Glycosidase</keyword>
<dbReference type="Gene3D" id="3.90.245.10">
    <property type="entry name" value="Ribonucleoside hydrolase-like"/>
    <property type="match status" value="1"/>
</dbReference>
<dbReference type="EMBL" id="JACHND010000001">
    <property type="protein sequence ID" value="MBB4699594.1"/>
    <property type="molecule type" value="Genomic_DNA"/>
</dbReference>
<evidence type="ECO:0000256" key="1">
    <source>
        <dbReference type="ARBA" id="ARBA00022801"/>
    </source>
</evidence>
<dbReference type="GO" id="GO:0008477">
    <property type="term" value="F:purine nucleosidase activity"/>
    <property type="evidence" value="ECO:0007669"/>
    <property type="project" value="UniProtKB-EC"/>
</dbReference>
<organism evidence="4 5">
    <name type="scientific">Sphaerisporangium siamense</name>
    <dbReference type="NCBI Taxonomy" id="795645"/>
    <lineage>
        <taxon>Bacteria</taxon>
        <taxon>Bacillati</taxon>
        <taxon>Actinomycetota</taxon>
        <taxon>Actinomycetes</taxon>
        <taxon>Streptosporangiales</taxon>
        <taxon>Streptosporangiaceae</taxon>
        <taxon>Sphaerisporangium</taxon>
    </lineage>
</organism>
<evidence type="ECO:0000259" key="3">
    <source>
        <dbReference type="Pfam" id="PF01156"/>
    </source>
</evidence>
<dbReference type="InterPro" id="IPR001910">
    <property type="entry name" value="Inosine/uridine_hydrolase_dom"/>
</dbReference>
<evidence type="ECO:0000256" key="2">
    <source>
        <dbReference type="ARBA" id="ARBA00023295"/>
    </source>
</evidence>
<dbReference type="InterPro" id="IPR036452">
    <property type="entry name" value="Ribo_hydro-like"/>
</dbReference>
<dbReference type="RefSeq" id="WP_184877239.1">
    <property type="nucleotide sequence ID" value="NZ_BOOV01000025.1"/>
</dbReference>
<gene>
    <name evidence="4" type="ORF">BJ982_001138</name>
</gene>
<evidence type="ECO:0000313" key="4">
    <source>
        <dbReference type="EMBL" id="MBB4699594.1"/>
    </source>
</evidence>
<name>A0A7W7G8K1_9ACTN</name>
<comment type="caution">
    <text evidence="4">The sequence shown here is derived from an EMBL/GenBank/DDBJ whole genome shotgun (WGS) entry which is preliminary data.</text>
</comment>
<dbReference type="Pfam" id="PF01156">
    <property type="entry name" value="IU_nuc_hydro"/>
    <property type="match status" value="1"/>
</dbReference>
<dbReference type="GO" id="GO:0005829">
    <property type="term" value="C:cytosol"/>
    <property type="evidence" value="ECO:0007669"/>
    <property type="project" value="TreeGrafter"/>
</dbReference>
<dbReference type="SUPFAM" id="SSF53590">
    <property type="entry name" value="Nucleoside hydrolase"/>
    <property type="match status" value="1"/>
</dbReference>
<dbReference type="EC" id="3.2.2.1" evidence="4"/>
<reference evidence="4 5" key="1">
    <citation type="submission" date="2020-08" db="EMBL/GenBank/DDBJ databases">
        <title>Sequencing the genomes of 1000 actinobacteria strains.</title>
        <authorList>
            <person name="Klenk H.-P."/>
        </authorList>
    </citation>
    <scope>NUCLEOTIDE SEQUENCE [LARGE SCALE GENOMIC DNA]</scope>
    <source>
        <strain evidence="4 5">DSM 45784</strain>
    </source>
</reference>
<dbReference type="PANTHER" id="PTHR12304">
    <property type="entry name" value="INOSINE-URIDINE PREFERRING NUCLEOSIDE HYDROLASE"/>
    <property type="match status" value="1"/>
</dbReference>
<accession>A0A7W7G8K1</accession>
<dbReference type="InterPro" id="IPR023186">
    <property type="entry name" value="IUNH"/>
</dbReference>